<sequence>MSEREITPEVQQLLNDMGCTMVAYADERLGLDVSLAMPGSSTIEWLKRSFGRDWQQALEFRWTVLQELLQKTLIDRSDLLVKTASIERVNPTAEQIIEDINSLSNHSGDIPKPIPFPMINSESLKPDGTKIGYLVFERSI</sequence>
<proteinExistence type="predicted"/>
<name>A0A0G0M498_9BACT</name>
<protein>
    <submittedName>
        <fullName evidence="1">Uncharacterized protein</fullName>
    </submittedName>
</protein>
<dbReference type="Proteomes" id="UP000034325">
    <property type="component" value="Unassembled WGS sequence"/>
</dbReference>
<dbReference type="EMBL" id="LBWA01000005">
    <property type="protein sequence ID" value="KKQ98097.1"/>
    <property type="molecule type" value="Genomic_DNA"/>
</dbReference>
<gene>
    <name evidence="1" type="ORF">UT23_C0005G0020</name>
</gene>
<organism evidence="1 2">
    <name type="scientific">Candidatus Woesebacteria bacterium GW2011_GWA1_39_12</name>
    <dbReference type="NCBI Taxonomy" id="1618549"/>
    <lineage>
        <taxon>Bacteria</taxon>
        <taxon>Candidatus Woeseibacteriota</taxon>
    </lineage>
</organism>
<accession>A0A0G0M498</accession>
<evidence type="ECO:0000313" key="2">
    <source>
        <dbReference type="Proteomes" id="UP000034325"/>
    </source>
</evidence>
<reference evidence="1 2" key="1">
    <citation type="journal article" date="2015" name="Nature">
        <title>rRNA introns, odd ribosomes, and small enigmatic genomes across a large radiation of phyla.</title>
        <authorList>
            <person name="Brown C.T."/>
            <person name="Hug L.A."/>
            <person name="Thomas B.C."/>
            <person name="Sharon I."/>
            <person name="Castelle C.J."/>
            <person name="Singh A."/>
            <person name="Wilkins M.J."/>
            <person name="Williams K.H."/>
            <person name="Banfield J.F."/>
        </authorList>
    </citation>
    <scope>NUCLEOTIDE SEQUENCE [LARGE SCALE GENOMIC DNA]</scope>
</reference>
<evidence type="ECO:0000313" key="1">
    <source>
        <dbReference type="EMBL" id="KKQ98097.1"/>
    </source>
</evidence>
<dbReference type="AlphaFoldDB" id="A0A0G0M498"/>
<comment type="caution">
    <text evidence="1">The sequence shown here is derived from an EMBL/GenBank/DDBJ whole genome shotgun (WGS) entry which is preliminary data.</text>
</comment>